<dbReference type="SUPFAM" id="SSF56925">
    <property type="entry name" value="OMPA-like"/>
    <property type="match status" value="1"/>
</dbReference>
<dbReference type="Gene3D" id="2.40.160.20">
    <property type="match status" value="1"/>
</dbReference>
<reference evidence="1" key="1">
    <citation type="submission" date="2018-05" db="EMBL/GenBank/DDBJ databases">
        <authorList>
            <person name="Lanie J.A."/>
            <person name="Ng W.-L."/>
            <person name="Kazmierczak K.M."/>
            <person name="Andrzejewski T.M."/>
            <person name="Davidsen T.M."/>
            <person name="Wayne K.J."/>
            <person name="Tettelin H."/>
            <person name="Glass J.I."/>
            <person name="Rusch D."/>
            <person name="Podicherti R."/>
            <person name="Tsui H.-C.T."/>
            <person name="Winkler M.E."/>
        </authorList>
    </citation>
    <scope>NUCLEOTIDE SEQUENCE</scope>
</reference>
<protein>
    <recommendedName>
        <fullName evidence="2">Outer membrane protein beta-barrel domain-containing protein</fullName>
    </recommendedName>
</protein>
<evidence type="ECO:0008006" key="2">
    <source>
        <dbReference type="Google" id="ProtNLM"/>
    </source>
</evidence>
<dbReference type="EMBL" id="UINC01089995">
    <property type="protein sequence ID" value="SVC41552.1"/>
    <property type="molecule type" value="Genomic_DNA"/>
</dbReference>
<name>A0A382M2H5_9ZZZZ</name>
<organism evidence="1">
    <name type="scientific">marine metagenome</name>
    <dbReference type="NCBI Taxonomy" id="408172"/>
    <lineage>
        <taxon>unclassified sequences</taxon>
        <taxon>metagenomes</taxon>
        <taxon>ecological metagenomes</taxon>
    </lineage>
</organism>
<accession>A0A382M2H5</accession>
<dbReference type="InterPro" id="IPR011250">
    <property type="entry name" value="OMP/PagP_B-barrel"/>
</dbReference>
<dbReference type="AlphaFoldDB" id="A0A382M2H5"/>
<proteinExistence type="predicted"/>
<evidence type="ECO:0000313" key="1">
    <source>
        <dbReference type="EMBL" id="SVC41552.1"/>
    </source>
</evidence>
<sequence>MLSLSNQSPVRCFAVMLLTFGFVAPTTAQPPQEPIGLYVIDLQGSFVPFSRNVELAENRDLNPPDTPGPGAGYQVGAHVYPFRWHVITFGIGASFHSSLANQRPGERSPNPDGPTLRKRFTAVAPQLSFNFGGRDGWSYLSGGIMPSRLSLFPLNAETPEQRTSGTLNYGGGVRWFLNDRVAFSIDLRLYAISPIEQVGDTPGSPRMTQMTLNVGASFR</sequence>
<gene>
    <name evidence="1" type="ORF">METZ01_LOCUS294406</name>
</gene>